<evidence type="ECO:0000313" key="3">
    <source>
        <dbReference type="EMBL" id="CAF4249174.1"/>
    </source>
</evidence>
<dbReference type="EMBL" id="CAJOBA010051858">
    <property type="protein sequence ID" value="CAF4249174.1"/>
    <property type="molecule type" value="Genomic_DNA"/>
</dbReference>
<reference evidence="2" key="1">
    <citation type="submission" date="2021-02" db="EMBL/GenBank/DDBJ databases">
        <authorList>
            <person name="Nowell W R."/>
        </authorList>
    </citation>
    <scope>NUCLEOTIDE SEQUENCE</scope>
</reference>
<evidence type="ECO:0000313" key="5">
    <source>
        <dbReference type="Proteomes" id="UP000663829"/>
    </source>
</evidence>
<dbReference type="OrthoDB" id="10013825at2759"/>
<dbReference type="EMBL" id="CAJOBC010093272">
    <property type="protein sequence ID" value="CAF4415840.1"/>
    <property type="molecule type" value="Genomic_DNA"/>
</dbReference>
<dbReference type="EMBL" id="CAJNOK010030008">
    <property type="protein sequence ID" value="CAF1455138.1"/>
    <property type="molecule type" value="Genomic_DNA"/>
</dbReference>
<dbReference type="Proteomes" id="UP000681722">
    <property type="component" value="Unassembled WGS sequence"/>
</dbReference>
<proteinExistence type="predicted"/>
<evidence type="ECO:0000313" key="2">
    <source>
        <dbReference type="EMBL" id="CAF1554686.1"/>
    </source>
</evidence>
<protein>
    <submittedName>
        <fullName evidence="2">Uncharacterized protein</fullName>
    </submittedName>
</protein>
<evidence type="ECO:0000313" key="4">
    <source>
        <dbReference type="EMBL" id="CAF4415840.1"/>
    </source>
</evidence>
<dbReference type="AlphaFoldDB" id="A0A815X9H2"/>
<dbReference type="Proteomes" id="UP000677228">
    <property type="component" value="Unassembled WGS sequence"/>
</dbReference>
<comment type="caution">
    <text evidence="2">The sequence shown here is derived from an EMBL/GenBank/DDBJ whole genome shotgun (WGS) entry which is preliminary data.</text>
</comment>
<dbReference type="Proteomes" id="UP000682733">
    <property type="component" value="Unassembled WGS sequence"/>
</dbReference>
<name>A0A815X9H2_9BILA</name>
<evidence type="ECO:0000313" key="1">
    <source>
        <dbReference type="EMBL" id="CAF1455138.1"/>
    </source>
</evidence>
<dbReference type="Proteomes" id="UP000663829">
    <property type="component" value="Unassembled WGS sequence"/>
</dbReference>
<organism evidence="2 5">
    <name type="scientific">Didymodactylos carnosus</name>
    <dbReference type="NCBI Taxonomy" id="1234261"/>
    <lineage>
        <taxon>Eukaryota</taxon>
        <taxon>Metazoa</taxon>
        <taxon>Spiralia</taxon>
        <taxon>Gnathifera</taxon>
        <taxon>Rotifera</taxon>
        <taxon>Eurotatoria</taxon>
        <taxon>Bdelloidea</taxon>
        <taxon>Philodinida</taxon>
        <taxon>Philodinidae</taxon>
        <taxon>Didymodactylos</taxon>
    </lineage>
</organism>
<keyword evidence="5" id="KW-1185">Reference proteome</keyword>
<dbReference type="EMBL" id="CAJNOQ010027572">
    <property type="protein sequence ID" value="CAF1554686.1"/>
    <property type="molecule type" value="Genomic_DNA"/>
</dbReference>
<sequence>MYRPQLKMIHVEVVSHDKTHIFRGNEILTFTIDDMSRPDRPISKNVMYLQPGQQFPIRFYILYDDSRAYNDWFYRLNSPLVVNVQIKQNGRLLYVNSYMVPLDYYIQITASKVVRYVNEYEVPSYTCILQTGHRHYYY</sequence>
<accession>A0A815X9H2</accession>
<gene>
    <name evidence="2" type="ORF">GPM918_LOCUS39413</name>
    <name evidence="1" type="ORF">OVA965_LOCUS35001</name>
    <name evidence="4" type="ORF">SRO942_LOCUS40283</name>
    <name evidence="3" type="ORF">TMI583_LOCUS35950</name>
</gene>